<proteinExistence type="predicted"/>
<accession>A0A7R9HM39</accession>
<reference evidence="1" key="1">
    <citation type="submission" date="2020-11" db="EMBL/GenBank/DDBJ databases">
        <authorList>
            <person name="Tran Van P."/>
        </authorList>
    </citation>
    <scope>NUCLEOTIDE SEQUENCE</scope>
</reference>
<name>A0A7R9HM39_9NEOP</name>
<protein>
    <submittedName>
        <fullName evidence="1">Uncharacterized protein</fullName>
    </submittedName>
</protein>
<gene>
    <name evidence="1" type="ORF">TMSB3V08_LOCUS4286</name>
</gene>
<dbReference type="EMBL" id="OB793458">
    <property type="protein sequence ID" value="CAD7427443.1"/>
    <property type="molecule type" value="Genomic_DNA"/>
</dbReference>
<sequence length="255" mass="27995">MTNKAFMNNVICTNVSIHSRVTGGYGINDSSIVHLTENRTPLSPSSVVELNTTSTVANYATKAGFGKVDLKKVNPHLRGGRVENHLVKTAPSSPDQDSNLDFPVLSSQAQHDKHIKEPQYTRPGSNPYIPVLSSLVDSESDAIDPVTIEAETAATESCCGAGLATGSDIEGHYNMAHLQEIPLLLRSDEVKYPTLHSTTIPGDNIFHLVEKWHLVTRIKPGHTKHVASCYLFRICSHYQACRRNNLRTIHGSDNF</sequence>
<organism evidence="1">
    <name type="scientific">Timema monikensis</name>
    <dbReference type="NCBI Taxonomy" id="170555"/>
    <lineage>
        <taxon>Eukaryota</taxon>
        <taxon>Metazoa</taxon>
        <taxon>Ecdysozoa</taxon>
        <taxon>Arthropoda</taxon>
        <taxon>Hexapoda</taxon>
        <taxon>Insecta</taxon>
        <taxon>Pterygota</taxon>
        <taxon>Neoptera</taxon>
        <taxon>Polyneoptera</taxon>
        <taxon>Phasmatodea</taxon>
        <taxon>Timematodea</taxon>
        <taxon>Timematoidea</taxon>
        <taxon>Timematidae</taxon>
        <taxon>Timema</taxon>
    </lineage>
</organism>
<evidence type="ECO:0000313" key="1">
    <source>
        <dbReference type="EMBL" id="CAD7427443.1"/>
    </source>
</evidence>
<dbReference type="AlphaFoldDB" id="A0A7R9HM39"/>